<dbReference type="PANTHER" id="PTHR43400:SF10">
    <property type="entry name" value="3-OXOSTEROID 1-DEHYDROGENASE"/>
    <property type="match status" value="1"/>
</dbReference>
<dbReference type="SUPFAM" id="SSF56425">
    <property type="entry name" value="Succinate dehydrogenase/fumarate reductase flavoprotein, catalytic domain"/>
    <property type="match status" value="1"/>
</dbReference>
<evidence type="ECO:0000256" key="2">
    <source>
        <dbReference type="ARBA" id="ARBA00001974"/>
    </source>
</evidence>
<dbReference type="InterPro" id="IPR036188">
    <property type="entry name" value="FAD/NAD-bd_sf"/>
</dbReference>
<dbReference type="Pfam" id="PF00890">
    <property type="entry name" value="FAD_binding_2"/>
    <property type="match status" value="1"/>
</dbReference>
<reference evidence="10 11" key="1">
    <citation type="submission" date="2015-04" db="EMBL/GenBank/DDBJ databases">
        <title>Complete genome sequence of Lactobacillus salivarius Ren, a probiotic strain with antitumor activity.</title>
        <authorList>
            <person name="Sun E."/>
            <person name="Zhao L."/>
            <person name="Liu S."/>
            <person name="Zhang M."/>
            <person name="Guo H."/>
            <person name="Ren F."/>
        </authorList>
    </citation>
    <scope>NUCLEOTIDE SEQUENCE [LARGE SCALE GENOMIC DNA]</scope>
    <source>
        <strain evidence="10 11">Ren</strain>
        <plasmid evidence="10 11">pR1</plasmid>
    </source>
</reference>
<sequence length="574" mass="62747">MKNMTEKKVITAQAQGHNGPIDLEIGVENQEIINVDVKKHSETKGIFNQVFSKLRNDILDNQSFDIDAISGATVMSDAILRSAKDAVEEAEVKIDSKKKDIPHVTEELHTDVVVIGGGEAGLVAGCRALKLGKKVILVEKNGYLGGATILNGSNVTATGSKIAKNIFGDEADNDTPEKLADDVRRESKDTNIPELTNLMANNIGDAIDFISEFAGLEYRKAQTQTPEHSVERQVELPTSSSYEFITKVAKAFEEKGGQILLDSRVEEVITDGDKITGIVTEGKHKTTKIFASAVVLASGGYGANTKMRGPESQGLYYYGPMTSTGDAYQFLAPLQLKTRNLGWYKVYPHGVETEPGIAKLTTYASKLATDMGVIYVNTDGKRIVNESDVYAELRDAVLKQKDRVAFLVMDKRTWDEFYKLLVLHDFSESEIADYFAKDGKSNPILVKGSLQEVAQKAGIDVAGLSETVQKYNDYAKQGKDEEFGRDSKFLHEYEGDEFYIIEQRDRFATTLGGFVTDADLHLQFENGNKLANVVAAGEVIGGANGHDSMPSMMNSWGISSGFVAGKEAAEISEN</sequence>
<comment type="cofactor">
    <cofactor evidence="2">
        <name>FAD</name>
        <dbReference type="ChEBI" id="CHEBI:57692"/>
    </cofactor>
</comment>
<dbReference type="GO" id="GO:0033765">
    <property type="term" value="F:steroid dehydrogenase activity, acting on the CH-CH group of donors"/>
    <property type="evidence" value="ECO:0007669"/>
    <property type="project" value="UniProtKB-ARBA"/>
</dbReference>
<dbReference type="GO" id="GO:0016020">
    <property type="term" value="C:membrane"/>
    <property type="evidence" value="ECO:0007669"/>
    <property type="project" value="InterPro"/>
</dbReference>
<evidence type="ECO:0000256" key="8">
    <source>
        <dbReference type="ARBA" id="ARBA00049922"/>
    </source>
</evidence>
<dbReference type="GO" id="GO:0008202">
    <property type="term" value="P:steroid metabolic process"/>
    <property type="evidence" value="ECO:0007669"/>
    <property type="project" value="UniProtKB-ARBA"/>
</dbReference>
<dbReference type="EMBL" id="CP011404">
    <property type="protein sequence ID" value="AKI05265.1"/>
    <property type="molecule type" value="Genomic_DNA"/>
</dbReference>
<dbReference type="Gene3D" id="3.90.700.10">
    <property type="entry name" value="Succinate dehydrogenase/fumarate reductase flavoprotein, catalytic domain"/>
    <property type="match status" value="1"/>
</dbReference>
<dbReference type="AlphaFoldDB" id="A0A0F7Q0K6"/>
<dbReference type="Pfam" id="PF04205">
    <property type="entry name" value="FMN_bind"/>
    <property type="match status" value="1"/>
</dbReference>
<evidence type="ECO:0000256" key="4">
    <source>
        <dbReference type="ARBA" id="ARBA00015872"/>
    </source>
</evidence>
<accession>A0A0F7Q0K6</accession>
<keyword evidence="6" id="KW-0274">FAD</keyword>
<dbReference type="GO" id="GO:0010181">
    <property type="term" value="F:FMN binding"/>
    <property type="evidence" value="ECO:0007669"/>
    <property type="project" value="InterPro"/>
</dbReference>
<comment type="catalytic activity">
    <reaction evidence="8">
        <text>dihydrourocanate + A = urocanate + AH2</text>
        <dbReference type="Rhea" id="RHEA:36059"/>
        <dbReference type="ChEBI" id="CHEBI:13193"/>
        <dbReference type="ChEBI" id="CHEBI:17499"/>
        <dbReference type="ChEBI" id="CHEBI:27247"/>
        <dbReference type="ChEBI" id="CHEBI:72991"/>
        <dbReference type="EC" id="1.3.99.33"/>
    </reaction>
</comment>
<keyword evidence="7" id="KW-0560">Oxidoreductase</keyword>
<proteinExistence type="predicted"/>
<dbReference type="Gene3D" id="3.90.1010.20">
    <property type="match status" value="1"/>
</dbReference>
<geneLocation type="plasmid" evidence="10 11">
    <name>pR1</name>
</geneLocation>
<keyword evidence="10" id="KW-0614">Plasmid</keyword>
<evidence type="ECO:0000313" key="11">
    <source>
        <dbReference type="Proteomes" id="UP000035027"/>
    </source>
</evidence>
<name>A0A0F7Q0K6_9LACO</name>
<dbReference type="SMART" id="SM00900">
    <property type="entry name" value="FMN_bind"/>
    <property type="match status" value="1"/>
</dbReference>
<dbReference type="PATRIC" id="fig|1194971.3.peg.1732"/>
<keyword evidence="5" id="KW-0285">Flavoprotein</keyword>
<dbReference type="InterPro" id="IPR050315">
    <property type="entry name" value="FAD-oxidoreductase_2"/>
</dbReference>
<dbReference type="InterPro" id="IPR027477">
    <property type="entry name" value="Succ_DH/fumarate_Rdtase_cat_sf"/>
</dbReference>
<evidence type="ECO:0000259" key="9">
    <source>
        <dbReference type="SMART" id="SM00900"/>
    </source>
</evidence>
<dbReference type="SUPFAM" id="SSF51905">
    <property type="entry name" value="FAD/NAD(P)-binding domain"/>
    <property type="match status" value="1"/>
</dbReference>
<feature type="domain" description="FMN-binding" evidence="9">
    <location>
        <begin position="16"/>
        <end position="90"/>
    </location>
</feature>
<evidence type="ECO:0000256" key="5">
    <source>
        <dbReference type="ARBA" id="ARBA00022630"/>
    </source>
</evidence>
<evidence type="ECO:0000313" key="10">
    <source>
        <dbReference type="EMBL" id="AKI05265.1"/>
    </source>
</evidence>
<dbReference type="PANTHER" id="PTHR43400">
    <property type="entry name" value="FUMARATE REDUCTASE"/>
    <property type="match status" value="1"/>
</dbReference>
<dbReference type="InterPro" id="IPR007329">
    <property type="entry name" value="FMN-bd"/>
</dbReference>
<evidence type="ECO:0000256" key="7">
    <source>
        <dbReference type="ARBA" id="ARBA00023002"/>
    </source>
</evidence>
<dbReference type="InterPro" id="IPR003953">
    <property type="entry name" value="FAD-dep_OxRdtase_2_FAD-bd"/>
</dbReference>
<dbReference type="Proteomes" id="UP000035027">
    <property type="component" value="Plasmid pR1"/>
</dbReference>
<dbReference type="Gene3D" id="3.50.50.60">
    <property type="entry name" value="FAD/NAD(P)-binding domain"/>
    <property type="match status" value="1"/>
</dbReference>
<evidence type="ECO:0000256" key="1">
    <source>
        <dbReference type="ARBA" id="ARBA00001917"/>
    </source>
</evidence>
<protein>
    <recommendedName>
        <fullName evidence="4">Urocanate reductase</fullName>
        <ecNumber evidence="3">1.3.99.33</ecNumber>
    </recommendedName>
</protein>
<comment type="cofactor">
    <cofactor evidence="1">
        <name>FMN</name>
        <dbReference type="ChEBI" id="CHEBI:58210"/>
    </cofactor>
</comment>
<dbReference type="EC" id="1.3.99.33" evidence="3"/>
<evidence type="ECO:0000256" key="6">
    <source>
        <dbReference type="ARBA" id="ARBA00022827"/>
    </source>
</evidence>
<evidence type="ECO:0000256" key="3">
    <source>
        <dbReference type="ARBA" id="ARBA00013137"/>
    </source>
</evidence>
<organism evidence="10 11">
    <name type="scientific">Ligilactobacillus salivarius str. Ren</name>
    <dbReference type="NCBI Taxonomy" id="1194971"/>
    <lineage>
        <taxon>Bacteria</taxon>
        <taxon>Bacillati</taxon>
        <taxon>Bacillota</taxon>
        <taxon>Bacilli</taxon>
        <taxon>Lactobacillales</taxon>
        <taxon>Lactobacillaceae</taxon>
        <taxon>Ligilactobacillus</taxon>
    </lineage>
</organism>
<gene>
    <name evidence="10" type="ORF">LsR_01747</name>
</gene>